<evidence type="ECO:0008006" key="4">
    <source>
        <dbReference type="Google" id="ProtNLM"/>
    </source>
</evidence>
<comment type="caution">
    <text evidence="2">The sequence shown here is derived from an EMBL/GenBank/DDBJ whole genome shotgun (WGS) entry which is preliminary data.</text>
</comment>
<dbReference type="Proteomes" id="UP001230035">
    <property type="component" value="Unassembled WGS sequence"/>
</dbReference>
<feature type="transmembrane region" description="Helical" evidence="1">
    <location>
        <begin position="70"/>
        <end position="87"/>
    </location>
</feature>
<feature type="transmembrane region" description="Helical" evidence="1">
    <location>
        <begin position="36"/>
        <end position="58"/>
    </location>
</feature>
<feature type="transmembrane region" description="Helical" evidence="1">
    <location>
        <begin position="107"/>
        <end position="125"/>
    </location>
</feature>
<protein>
    <recommendedName>
        <fullName evidence="4">DUF2569 domain-containing protein</fullName>
    </recommendedName>
</protein>
<keyword evidence="1" id="KW-1133">Transmembrane helix</keyword>
<reference evidence="2 3" key="1">
    <citation type="submission" date="2023-05" db="EMBL/GenBank/DDBJ databases">
        <title>Flavobacterium sedimenti sp. nov., isolated from the sediment.</title>
        <authorList>
            <person name="Wu N."/>
        </authorList>
    </citation>
    <scope>NUCLEOTIDE SEQUENCE [LARGE SCALE GENOMIC DNA]</scope>
    <source>
        <strain evidence="2 3">YZ-48</strain>
    </source>
</reference>
<dbReference type="EMBL" id="JASGBP010000002">
    <property type="protein sequence ID" value="MDI9256731.1"/>
    <property type="molecule type" value="Genomic_DNA"/>
</dbReference>
<feature type="transmembrane region" description="Helical" evidence="1">
    <location>
        <begin position="7"/>
        <end position="24"/>
    </location>
</feature>
<gene>
    <name evidence="2" type="ORF">QHT84_04820</name>
</gene>
<keyword evidence="1" id="KW-0812">Transmembrane</keyword>
<keyword evidence="1" id="KW-0472">Membrane</keyword>
<keyword evidence="3" id="KW-1185">Reference proteome</keyword>
<evidence type="ECO:0000313" key="3">
    <source>
        <dbReference type="Proteomes" id="UP001230035"/>
    </source>
</evidence>
<evidence type="ECO:0000313" key="2">
    <source>
        <dbReference type="EMBL" id="MDI9256731.1"/>
    </source>
</evidence>
<accession>A0ABT6XNS1</accession>
<organism evidence="2 3">
    <name type="scientific">Flavobacterium sedimenticola</name>
    <dbReference type="NCBI Taxonomy" id="3043286"/>
    <lineage>
        <taxon>Bacteria</taxon>
        <taxon>Pseudomonadati</taxon>
        <taxon>Bacteroidota</taxon>
        <taxon>Flavobacteriia</taxon>
        <taxon>Flavobacteriales</taxon>
        <taxon>Flavobacteriaceae</taxon>
        <taxon>Flavobacterium</taxon>
    </lineage>
</organism>
<dbReference type="RefSeq" id="WP_283238418.1">
    <property type="nucleotide sequence ID" value="NZ_JASGBP010000002.1"/>
</dbReference>
<name>A0ABT6XNS1_9FLAO</name>
<evidence type="ECO:0000256" key="1">
    <source>
        <dbReference type="SAM" id="Phobius"/>
    </source>
</evidence>
<sequence>MNFLFRWFIFWLPMIPIAVVNGTIRDLGYAKYIGALIAHQVASVVLIAWLGLYMYFIFKKHPMTSTVQSLLLGIYWMLLTVTFEFGLGYASGKSFNTMMLDYHIEQGRLWICVLVWIAVAPYFFFIRKTTRKQKKTHL</sequence>
<proteinExistence type="predicted"/>